<gene>
    <name evidence="1" type="ORF">N7498_003366</name>
</gene>
<sequence>MIPSDFALKVAVMSVVRTVCLVAMPAARNATWKTFTMPALVLSLASNHELGVTIHAPRHVAIPAP</sequence>
<dbReference type="AlphaFoldDB" id="A0A9W9N1W0"/>
<protein>
    <submittedName>
        <fullName evidence="1">Uncharacterized protein</fullName>
    </submittedName>
</protein>
<accession>A0A9W9N1W0</accession>
<name>A0A9W9N1W0_9EURO</name>
<dbReference type="RefSeq" id="XP_058309890.1">
    <property type="nucleotide sequence ID" value="XM_058450428.1"/>
</dbReference>
<dbReference type="GeneID" id="83177729"/>
<dbReference type="Proteomes" id="UP001150904">
    <property type="component" value="Unassembled WGS sequence"/>
</dbReference>
<reference evidence="1" key="2">
    <citation type="journal article" date="2023" name="IMA Fungus">
        <title>Comparative genomic study of the Penicillium genus elucidates a diverse pangenome and 15 lateral gene transfer events.</title>
        <authorList>
            <person name="Petersen C."/>
            <person name="Sorensen T."/>
            <person name="Nielsen M.R."/>
            <person name="Sondergaard T.E."/>
            <person name="Sorensen J.L."/>
            <person name="Fitzpatrick D.A."/>
            <person name="Frisvad J.C."/>
            <person name="Nielsen K.L."/>
        </authorList>
    </citation>
    <scope>NUCLEOTIDE SEQUENCE</scope>
    <source>
        <strain evidence="1">IBT 15544</strain>
    </source>
</reference>
<dbReference type="EMBL" id="JAPQKR010000008">
    <property type="protein sequence ID" value="KAJ5211720.1"/>
    <property type="molecule type" value="Genomic_DNA"/>
</dbReference>
<evidence type="ECO:0000313" key="2">
    <source>
        <dbReference type="Proteomes" id="UP001150904"/>
    </source>
</evidence>
<evidence type="ECO:0000313" key="1">
    <source>
        <dbReference type="EMBL" id="KAJ5211720.1"/>
    </source>
</evidence>
<organism evidence="1 2">
    <name type="scientific">Penicillium cinerascens</name>
    <dbReference type="NCBI Taxonomy" id="70096"/>
    <lineage>
        <taxon>Eukaryota</taxon>
        <taxon>Fungi</taxon>
        <taxon>Dikarya</taxon>
        <taxon>Ascomycota</taxon>
        <taxon>Pezizomycotina</taxon>
        <taxon>Eurotiomycetes</taxon>
        <taxon>Eurotiomycetidae</taxon>
        <taxon>Eurotiales</taxon>
        <taxon>Aspergillaceae</taxon>
        <taxon>Penicillium</taxon>
    </lineage>
</organism>
<keyword evidence="2" id="KW-1185">Reference proteome</keyword>
<comment type="caution">
    <text evidence="1">The sequence shown here is derived from an EMBL/GenBank/DDBJ whole genome shotgun (WGS) entry which is preliminary data.</text>
</comment>
<proteinExistence type="predicted"/>
<reference evidence="1" key="1">
    <citation type="submission" date="2022-12" db="EMBL/GenBank/DDBJ databases">
        <authorList>
            <person name="Petersen C."/>
        </authorList>
    </citation>
    <scope>NUCLEOTIDE SEQUENCE</scope>
    <source>
        <strain evidence="1">IBT 15544</strain>
    </source>
</reference>